<comment type="similarity">
    <text evidence="1">Belongs to the DadA oxidoreductase family.</text>
</comment>
<name>S6BES8_METRE</name>
<dbReference type="SUPFAM" id="SSF51905">
    <property type="entry name" value="FAD/NAD(P)-binding domain"/>
    <property type="match status" value="1"/>
</dbReference>
<dbReference type="EMBL" id="AP013068">
    <property type="protein sequence ID" value="BAN47519.1"/>
    <property type="molecule type" value="Genomic_DNA"/>
</dbReference>
<dbReference type="KEGG" id="pre:PCA10_17870"/>
<dbReference type="OrthoDB" id="9815989at2"/>
<dbReference type="GO" id="GO:0005737">
    <property type="term" value="C:cytoplasm"/>
    <property type="evidence" value="ECO:0007669"/>
    <property type="project" value="TreeGrafter"/>
</dbReference>
<sequence>MNSPEAAFAALSIPRDDRLPDEVDVAIIGGGLMGCACAYYLGKAGAKVLLLEKSLLAGQQSSRAWGFVRQQSRDEAEVPLMQASIGIWRELERELQADLGWRNDGCLFVAGNEAERAGYESWLSVARSFSVDTVMLSPREVERKLPGYAVPQLGGLFTASDGQAEPTQVARAFAMRARELGVRIVEHCGARGIDVAAGQVVGVETERGYVKAKAVVCAAGITTFRLLRLLGISLPQQLVRGTVARTTPGPALSGISTIANGVGFRQRVDGSFNIADDAHVDVDMTLGHLRALHWYAPSLWAHRKSFRFNLNGACLTDLRQRMPWSEASKLGPGIHQREPFTPPNGKGLRTALRALKDAFPYQANTQIVEQWAGGIDVLPDGIPVIDAQTSPRGLAVATGFCGHGFAMGPIVGKTLADWIHTGDPGLDMRQLRLSRFAEGDVKPPSSLF</sequence>
<dbReference type="GO" id="GO:0005886">
    <property type="term" value="C:plasma membrane"/>
    <property type="evidence" value="ECO:0007669"/>
    <property type="project" value="TreeGrafter"/>
</dbReference>
<dbReference type="GO" id="GO:0055130">
    <property type="term" value="P:D-alanine catabolic process"/>
    <property type="evidence" value="ECO:0007669"/>
    <property type="project" value="TreeGrafter"/>
</dbReference>
<dbReference type="PANTHER" id="PTHR13847:SF280">
    <property type="entry name" value="D-AMINO ACID DEHYDROGENASE"/>
    <property type="match status" value="1"/>
</dbReference>
<evidence type="ECO:0000256" key="1">
    <source>
        <dbReference type="ARBA" id="ARBA00009410"/>
    </source>
</evidence>
<dbReference type="Gene3D" id="3.30.9.10">
    <property type="entry name" value="D-Amino Acid Oxidase, subunit A, domain 2"/>
    <property type="match status" value="2"/>
</dbReference>
<dbReference type="InterPro" id="IPR006076">
    <property type="entry name" value="FAD-dep_OxRdtase"/>
</dbReference>
<dbReference type="AlphaFoldDB" id="S6BES8"/>
<keyword evidence="2" id="KW-0560">Oxidoreductase</keyword>
<dbReference type="PATRIC" id="fig|1245471.3.peg.1811"/>
<evidence type="ECO:0000313" key="4">
    <source>
        <dbReference type="EMBL" id="BAN47519.1"/>
    </source>
</evidence>
<dbReference type="PANTHER" id="PTHR13847">
    <property type="entry name" value="SARCOSINE DEHYDROGENASE-RELATED"/>
    <property type="match status" value="1"/>
</dbReference>
<dbReference type="HOGENOM" id="CLU_007884_4_3_6"/>
<dbReference type="RefSeq" id="WP_016491721.1">
    <property type="nucleotide sequence ID" value="NC_021499.1"/>
</dbReference>
<dbReference type="Gene3D" id="3.50.50.60">
    <property type="entry name" value="FAD/NAD(P)-binding domain"/>
    <property type="match status" value="2"/>
</dbReference>
<accession>S6BES8</accession>
<dbReference type="eggNOG" id="COG0665">
    <property type="taxonomic scope" value="Bacteria"/>
</dbReference>
<evidence type="ECO:0000259" key="3">
    <source>
        <dbReference type="Pfam" id="PF01266"/>
    </source>
</evidence>
<reference evidence="4 5" key="1">
    <citation type="journal article" date="2013" name="Genome Announc.">
        <title>Complete Genome Sequence of the Carbazole Degrader Pseudomonas resinovorans Strain CA10 (NBRC 106553).</title>
        <authorList>
            <person name="Shintani M."/>
            <person name="Hosoyama A."/>
            <person name="Ohji S."/>
            <person name="Tsuchikane K."/>
            <person name="Takarada H."/>
            <person name="Yamazoe A."/>
            <person name="Fujita N."/>
            <person name="Nojiri H."/>
        </authorList>
    </citation>
    <scope>NUCLEOTIDE SEQUENCE [LARGE SCALE GENOMIC DNA]</scope>
    <source>
        <strain evidence="4 5">NBRC 106553</strain>
    </source>
</reference>
<feature type="domain" description="FAD dependent oxidoreductase" evidence="3">
    <location>
        <begin position="24"/>
        <end position="418"/>
    </location>
</feature>
<dbReference type="Proteomes" id="UP000015503">
    <property type="component" value="Chromosome"/>
</dbReference>
<evidence type="ECO:0000313" key="5">
    <source>
        <dbReference type="Proteomes" id="UP000015503"/>
    </source>
</evidence>
<dbReference type="GO" id="GO:0008718">
    <property type="term" value="F:D-amino-acid dehydrogenase activity"/>
    <property type="evidence" value="ECO:0007669"/>
    <property type="project" value="TreeGrafter"/>
</dbReference>
<keyword evidence="5" id="KW-1185">Reference proteome</keyword>
<dbReference type="InterPro" id="IPR036188">
    <property type="entry name" value="FAD/NAD-bd_sf"/>
</dbReference>
<organism evidence="4 5">
    <name type="scientific">Metapseudomonas resinovorans NBRC 106553</name>
    <dbReference type="NCBI Taxonomy" id="1245471"/>
    <lineage>
        <taxon>Bacteria</taxon>
        <taxon>Pseudomonadati</taxon>
        <taxon>Pseudomonadota</taxon>
        <taxon>Gammaproteobacteria</taxon>
        <taxon>Pseudomonadales</taxon>
        <taxon>Pseudomonadaceae</taxon>
        <taxon>Metapseudomonas</taxon>
    </lineage>
</organism>
<dbReference type="Pfam" id="PF01266">
    <property type="entry name" value="DAO"/>
    <property type="match status" value="1"/>
</dbReference>
<dbReference type="STRING" id="1245471.PCA10_17870"/>
<proteinExistence type="inferred from homology"/>
<protein>
    <recommendedName>
        <fullName evidence="3">FAD dependent oxidoreductase domain-containing protein</fullName>
    </recommendedName>
</protein>
<evidence type="ECO:0000256" key="2">
    <source>
        <dbReference type="ARBA" id="ARBA00023002"/>
    </source>
</evidence>
<gene>
    <name evidence="4" type="ORF">PCA10_17870</name>
</gene>